<evidence type="ECO:0000256" key="1">
    <source>
        <dbReference type="SAM" id="MobiDB-lite"/>
    </source>
</evidence>
<accession>A0AAD7NNZ2</accession>
<gene>
    <name evidence="3" type="ORF">B0H16DRAFT_273561</name>
</gene>
<evidence type="ECO:0000313" key="3">
    <source>
        <dbReference type="EMBL" id="KAJ7768928.1"/>
    </source>
</evidence>
<proteinExistence type="predicted"/>
<name>A0AAD7NNZ2_9AGAR</name>
<evidence type="ECO:0000256" key="2">
    <source>
        <dbReference type="SAM" id="Phobius"/>
    </source>
</evidence>
<feature type="compositionally biased region" description="Polar residues" evidence="1">
    <location>
        <begin position="56"/>
        <end position="68"/>
    </location>
</feature>
<keyword evidence="2" id="KW-0812">Transmembrane</keyword>
<organism evidence="3 4">
    <name type="scientific">Mycena metata</name>
    <dbReference type="NCBI Taxonomy" id="1033252"/>
    <lineage>
        <taxon>Eukaryota</taxon>
        <taxon>Fungi</taxon>
        <taxon>Dikarya</taxon>
        <taxon>Basidiomycota</taxon>
        <taxon>Agaricomycotina</taxon>
        <taxon>Agaricomycetes</taxon>
        <taxon>Agaricomycetidae</taxon>
        <taxon>Agaricales</taxon>
        <taxon>Marasmiineae</taxon>
        <taxon>Mycenaceae</taxon>
        <taxon>Mycena</taxon>
    </lineage>
</organism>
<dbReference type="EMBL" id="JARKIB010000019">
    <property type="protein sequence ID" value="KAJ7768928.1"/>
    <property type="molecule type" value="Genomic_DNA"/>
</dbReference>
<feature type="transmembrane region" description="Helical" evidence="2">
    <location>
        <begin position="136"/>
        <end position="156"/>
    </location>
</feature>
<comment type="caution">
    <text evidence="3">The sequence shown here is derived from an EMBL/GenBank/DDBJ whole genome shotgun (WGS) entry which is preliminary data.</text>
</comment>
<keyword evidence="2" id="KW-1133">Transmembrane helix</keyword>
<feature type="region of interest" description="Disordered" evidence="1">
    <location>
        <begin position="56"/>
        <end position="102"/>
    </location>
</feature>
<sequence length="194" mass="21186">MCCHRESPRARLLLGGRGLQSPGDRGGTQPDSGARVPFCPPSLPVLLLPYLLPASTQPPSLPATSPRQQKPRRRDAKNTLFSRTPQGRPPAPADRNGLDSWTLRPASSGSALRVQRGVLVLEDAGRARWLCSRRFLVLRPVLLLAFGGSLILDTWFCMGSGLPRVMDRRRLETRIHAAIAQYSDSGRSSSLSSL</sequence>
<keyword evidence="2" id="KW-0472">Membrane</keyword>
<dbReference type="Proteomes" id="UP001215598">
    <property type="component" value="Unassembled WGS sequence"/>
</dbReference>
<dbReference type="AlphaFoldDB" id="A0AAD7NNZ2"/>
<protein>
    <submittedName>
        <fullName evidence="3">Uncharacterized protein</fullName>
    </submittedName>
</protein>
<reference evidence="3" key="1">
    <citation type="submission" date="2023-03" db="EMBL/GenBank/DDBJ databases">
        <title>Massive genome expansion in bonnet fungi (Mycena s.s.) driven by repeated elements and novel gene families across ecological guilds.</title>
        <authorList>
            <consortium name="Lawrence Berkeley National Laboratory"/>
            <person name="Harder C.B."/>
            <person name="Miyauchi S."/>
            <person name="Viragh M."/>
            <person name="Kuo A."/>
            <person name="Thoen E."/>
            <person name="Andreopoulos B."/>
            <person name="Lu D."/>
            <person name="Skrede I."/>
            <person name="Drula E."/>
            <person name="Henrissat B."/>
            <person name="Morin E."/>
            <person name="Kohler A."/>
            <person name="Barry K."/>
            <person name="LaButti K."/>
            <person name="Morin E."/>
            <person name="Salamov A."/>
            <person name="Lipzen A."/>
            <person name="Mereny Z."/>
            <person name="Hegedus B."/>
            <person name="Baldrian P."/>
            <person name="Stursova M."/>
            <person name="Weitz H."/>
            <person name="Taylor A."/>
            <person name="Grigoriev I.V."/>
            <person name="Nagy L.G."/>
            <person name="Martin F."/>
            <person name="Kauserud H."/>
        </authorList>
    </citation>
    <scope>NUCLEOTIDE SEQUENCE</scope>
    <source>
        <strain evidence="3">CBHHK182m</strain>
    </source>
</reference>
<keyword evidence="4" id="KW-1185">Reference proteome</keyword>
<feature type="region of interest" description="Disordered" evidence="1">
    <location>
        <begin position="1"/>
        <end position="36"/>
    </location>
</feature>
<evidence type="ECO:0000313" key="4">
    <source>
        <dbReference type="Proteomes" id="UP001215598"/>
    </source>
</evidence>